<proteinExistence type="predicted"/>
<accession>A0A150LF31</accession>
<dbReference type="AlphaFoldDB" id="A0A150LF31"/>
<evidence type="ECO:0000313" key="3">
    <source>
        <dbReference type="Proteomes" id="UP000075683"/>
    </source>
</evidence>
<feature type="region of interest" description="Disordered" evidence="1">
    <location>
        <begin position="33"/>
        <end position="53"/>
    </location>
</feature>
<gene>
    <name evidence="2" type="ORF">B4135_3363</name>
</gene>
<comment type="caution">
    <text evidence="2">The sequence shown here is derived from an EMBL/GenBank/DDBJ whole genome shotgun (WGS) entry which is preliminary data.</text>
</comment>
<protein>
    <submittedName>
        <fullName evidence="2">Uncharacterized protein</fullName>
    </submittedName>
</protein>
<evidence type="ECO:0000313" key="2">
    <source>
        <dbReference type="EMBL" id="KYD10973.1"/>
    </source>
</evidence>
<sequence length="53" mass="5725">MRLSAAIGKRNLYGKGGVFSRSVVKTHRVFDPADQPTTVFPPDGQESPIGKPL</sequence>
<evidence type="ECO:0000256" key="1">
    <source>
        <dbReference type="SAM" id="MobiDB-lite"/>
    </source>
</evidence>
<dbReference type="Proteomes" id="UP000075683">
    <property type="component" value="Unassembled WGS sequence"/>
</dbReference>
<reference evidence="2 3" key="1">
    <citation type="submission" date="2016-01" db="EMBL/GenBank/DDBJ databases">
        <title>Draft Genome Sequences of Seven Thermophilic Sporeformers Isolated from Foods.</title>
        <authorList>
            <person name="Berendsen E.M."/>
            <person name="Wells-Bennik M.H."/>
            <person name="Krawcyk A.O."/>
            <person name="De Jong A."/>
            <person name="Holsappel S."/>
            <person name="Eijlander R.T."/>
            <person name="Kuipers O.P."/>
        </authorList>
    </citation>
    <scope>NUCLEOTIDE SEQUENCE [LARGE SCALE GENOMIC DNA]</scope>
    <source>
        <strain evidence="2 3">B4135</strain>
    </source>
</reference>
<organism evidence="2 3">
    <name type="scientific">Caldibacillus debilis</name>
    <dbReference type="NCBI Taxonomy" id="301148"/>
    <lineage>
        <taxon>Bacteria</taxon>
        <taxon>Bacillati</taxon>
        <taxon>Bacillota</taxon>
        <taxon>Bacilli</taxon>
        <taxon>Bacillales</taxon>
        <taxon>Bacillaceae</taxon>
        <taxon>Caldibacillus</taxon>
    </lineage>
</organism>
<name>A0A150LF31_9BACI</name>
<dbReference type="EMBL" id="LQYT01000115">
    <property type="protein sequence ID" value="KYD10973.1"/>
    <property type="molecule type" value="Genomic_DNA"/>
</dbReference>